<evidence type="ECO:0000259" key="1">
    <source>
        <dbReference type="Pfam" id="PF24476"/>
    </source>
</evidence>
<dbReference type="Pfam" id="PF24476">
    <property type="entry name" value="DUF7580"/>
    <property type="match status" value="1"/>
</dbReference>
<evidence type="ECO:0000313" key="2">
    <source>
        <dbReference type="EMBL" id="OCK77570.1"/>
    </source>
</evidence>
<feature type="non-terminal residue" evidence="2">
    <location>
        <position position="1"/>
    </location>
</feature>
<dbReference type="PANTHER" id="PTHR35186:SF4">
    <property type="entry name" value="PRION-INHIBITION AND PROPAGATION HELO DOMAIN-CONTAINING PROTEIN"/>
    <property type="match status" value="1"/>
</dbReference>
<dbReference type="AlphaFoldDB" id="A0A8E2JCI6"/>
<dbReference type="InterPro" id="IPR056002">
    <property type="entry name" value="DUF7580"/>
</dbReference>
<dbReference type="Proteomes" id="UP000250266">
    <property type="component" value="Unassembled WGS sequence"/>
</dbReference>
<feature type="domain" description="DUF7580" evidence="1">
    <location>
        <begin position="18"/>
        <end position="142"/>
    </location>
</feature>
<organism evidence="2 3">
    <name type="scientific">Lepidopterella palustris CBS 459.81</name>
    <dbReference type="NCBI Taxonomy" id="1314670"/>
    <lineage>
        <taxon>Eukaryota</taxon>
        <taxon>Fungi</taxon>
        <taxon>Dikarya</taxon>
        <taxon>Ascomycota</taxon>
        <taxon>Pezizomycotina</taxon>
        <taxon>Dothideomycetes</taxon>
        <taxon>Pleosporomycetidae</taxon>
        <taxon>Mytilinidiales</taxon>
        <taxon>Argynnaceae</taxon>
        <taxon>Lepidopterella</taxon>
    </lineage>
</organism>
<sequence length="208" mass="23233">RVGWATPDSHSQSAPNLHTSPKIVDLCNALSQTAPTCLGFLEEDDVRFMLYPTALSESSRDMDTITLGALLQDPDQSFTRRQRYSLALTLASSYLQLGSTPWLNAPLHKDDIIMLRRASEPNFTFSDQTYICRNFSSCSPADASRALSTLALQWSKTVGEEAGPEFAEAVEWCLHSNASSGDGWRKDIVKHVIDPLEYCHQQYAQVRF</sequence>
<dbReference type="EMBL" id="KV745117">
    <property type="protein sequence ID" value="OCK77570.1"/>
    <property type="molecule type" value="Genomic_DNA"/>
</dbReference>
<dbReference type="OrthoDB" id="3565018at2759"/>
<name>A0A8E2JCI6_9PEZI</name>
<dbReference type="PANTHER" id="PTHR35186">
    <property type="entry name" value="ANK_REP_REGION DOMAIN-CONTAINING PROTEIN"/>
    <property type="match status" value="1"/>
</dbReference>
<protein>
    <recommendedName>
        <fullName evidence="1">DUF7580 domain-containing protein</fullName>
    </recommendedName>
</protein>
<accession>A0A8E2JCI6</accession>
<keyword evidence="3" id="KW-1185">Reference proteome</keyword>
<proteinExistence type="predicted"/>
<evidence type="ECO:0000313" key="3">
    <source>
        <dbReference type="Proteomes" id="UP000250266"/>
    </source>
</evidence>
<gene>
    <name evidence="2" type="ORF">K432DRAFT_303930</name>
</gene>
<reference evidence="2 3" key="1">
    <citation type="journal article" date="2016" name="Nat. Commun.">
        <title>Ectomycorrhizal ecology is imprinted in the genome of the dominant symbiotic fungus Cenococcum geophilum.</title>
        <authorList>
            <consortium name="DOE Joint Genome Institute"/>
            <person name="Peter M."/>
            <person name="Kohler A."/>
            <person name="Ohm R.A."/>
            <person name="Kuo A."/>
            <person name="Krutzmann J."/>
            <person name="Morin E."/>
            <person name="Arend M."/>
            <person name="Barry K.W."/>
            <person name="Binder M."/>
            <person name="Choi C."/>
            <person name="Clum A."/>
            <person name="Copeland A."/>
            <person name="Grisel N."/>
            <person name="Haridas S."/>
            <person name="Kipfer T."/>
            <person name="LaButti K."/>
            <person name="Lindquist E."/>
            <person name="Lipzen A."/>
            <person name="Maire R."/>
            <person name="Meier B."/>
            <person name="Mihaltcheva S."/>
            <person name="Molinier V."/>
            <person name="Murat C."/>
            <person name="Poggeler S."/>
            <person name="Quandt C.A."/>
            <person name="Sperisen C."/>
            <person name="Tritt A."/>
            <person name="Tisserant E."/>
            <person name="Crous P.W."/>
            <person name="Henrissat B."/>
            <person name="Nehls U."/>
            <person name="Egli S."/>
            <person name="Spatafora J.W."/>
            <person name="Grigoriev I.V."/>
            <person name="Martin F.M."/>
        </authorList>
    </citation>
    <scope>NUCLEOTIDE SEQUENCE [LARGE SCALE GENOMIC DNA]</scope>
    <source>
        <strain evidence="2 3">CBS 459.81</strain>
    </source>
</reference>